<protein>
    <submittedName>
        <fullName evidence="10">Dihydroxy-acid dehydratase</fullName>
    </submittedName>
</protein>
<evidence type="ECO:0000256" key="7">
    <source>
        <dbReference type="ARBA" id="ARBA00023304"/>
    </source>
</evidence>
<dbReference type="RefSeq" id="WP_203923864.1">
    <property type="nucleotide sequence ID" value="NZ_BONZ01000096.1"/>
</dbReference>
<sequence>MRLRSARWLGGDDEVALSHRVALRLTEADRDRPVIGIADTSSALNPCNASLAELVADVEQGIRDGGGVPARFPVMSLGEDLMKPSAMLYRNLVAMELEETIRANPLDGVVFLANCDKSVPAALLAAASADVASLLLIGGSRAAPLFEGKPLGAGTDLWRALDERRSGAMNDRRWEHLERSLRCAGPGACNTMGTASSMAVVTELLGMSVPGSSGVPTGSPQLRRIAHQTGALVVRQALDGRTPTQRMTQAAWDNAVRALAAIGGSTNAVIHLAAVAGRTGLYGDLMRMDRLWRDVPLLVDVEPCGAQLVAAFAAAGGVPALARALGALLDGDAVAGDGRSWARLAAEAPEVSAVIRGPHDPVSAAPTLAAVFGTLAPDGAVIKVAAASPALLRHRGRAVVFDDYDTMRVRLDDEAAGITADDVIIIRGCGPRGTPGMPEWGMAPIPKRLLGQGVRDMLRVSDGRMSGTSFGTVVLHVAPESAAGGALGRVRDGDLIDFDLARRRLDVLVDPAELASRPVPPPAASVHLRGWPRLYRDHVQQAPQGADLDFLTAPTPASRRFVEPTVGRS</sequence>
<evidence type="ECO:0000259" key="8">
    <source>
        <dbReference type="Pfam" id="PF00920"/>
    </source>
</evidence>
<dbReference type="Gene3D" id="3.50.30.80">
    <property type="entry name" value="IlvD/EDD C-terminal domain-like"/>
    <property type="match status" value="1"/>
</dbReference>
<gene>
    <name evidence="10" type="primary">ilvD_2</name>
    <name evidence="10" type="ORF">Raf01_86120</name>
</gene>
<dbReference type="Pfam" id="PF00920">
    <property type="entry name" value="ILVD_EDD_N"/>
    <property type="match status" value="1"/>
</dbReference>
<dbReference type="PANTHER" id="PTHR43183:SF1">
    <property type="entry name" value="HYPOTHETICAL DIHYDROXY-ACID DEHYDRATASE (EUROFUNG)-RELATED"/>
    <property type="match status" value="1"/>
</dbReference>
<dbReference type="GO" id="GO:0016836">
    <property type="term" value="F:hydro-lyase activity"/>
    <property type="evidence" value="ECO:0007669"/>
    <property type="project" value="UniProtKB-ARBA"/>
</dbReference>
<feature type="domain" description="Dihydroxy-acid/6-phosphogluconate dehydratase C-terminal" evidence="9">
    <location>
        <begin position="354"/>
        <end position="546"/>
    </location>
</feature>
<dbReference type="Pfam" id="PF24877">
    <property type="entry name" value="ILV_EDD_C"/>
    <property type="match status" value="1"/>
</dbReference>
<evidence type="ECO:0000313" key="11">
    <source>
        <dbReference type="Proteomes" id="UP000642748"/>
    </source>
</evidence>
<evidence type="ECO:0000256" key="3">
    <source>
        <dbReference type="ARBA" id="ARBA00022723"/>
    </source>
</evidence>
<evidence type="ECO:0000256" key="1">
    <source>
        <dbReference type="ARBA" id="ARBA00006486"/>
    </source>
</evidence>
<dbReference type="PROSITE" id="PS00886">
    <property type="entry name" value="ILVD_EDD_1"/>
    <property type="match status" value="1"/>
</dbReference>
<dbReference type="EMBL" id="BONZ01000096">
    <property type="protein sequence ID" value="GIH20440.1"/>
    <property type="molecule type" value="Genomic_DNA"/>
</dbReference>
<evidence type="ECO:0000259" key="9">
    <source>
        <dbReference type="Pfam" id="PF24877"/>
    </source>
</evidence>
<comment type="caution">
    <text evidence="10">The sequence shown here is derived from an EMBL/GenBank/DDBJ whole genome shotgun (WGS) entry which is preliminary data.</text>
</comment>
<dbReference type="SUPFAM" id="SSF143975">
    <property type="entry name" value="IlvD/EDD N-terminal domain-like"/>
    <property type="match status" value="1"/>
</dbReference>
<reference evidence="10" key="1">
    <citation type="submission" date="2021-01" db="EMBL/GenBank/DDBJ databases">
        <title>Whole genome shotgun sequence of Rugosimonospora africana NBRC 104875.</title>
        <authorList>
            <person name="Komaki H."/>
            <person name="Tamura T."/>
        </authorList>
    </citation>
    <scope>NUCLEOTIDE SEQUENCE</scope>
    <source>
        <strain evidence="10">NBRC 104875</strain>
    </source>
</reference>
<evidence type="ECO:0000256" key="6">
    <source>
        <dbReference type="ARBA" id="ARBA00023239"/>
    </source>
</evidence>
<dbReference type="InterPro" id="IPR020558">
    <property type="entry name" value="DiOHA_6PGluconate_deHydtase_CS"/>
</dbReference>
<keyword evidence="7" id="KW-0028">Amino-acid biosynthesis</keyword>
<keyword evidence="7" id="KW-0100">Branched-chain amino acid biosynthesis</keyword>
<dbReference type="SUPFAM" id="SSF52016">
    <property type="entry name" value="LeuD/IlvD-like"/>
    <property type="match status" value="1"/>
</dbReference>
<feature type="domain" description="Dihydroxy-acid/6-phosphogluconate dehydratase N-terminal" evidence="8">
    <location>
        <begin position="32"/>
        <end position="341"/>
    </location>
</feature>
<dbReference type="NCBIfam" id="NF004784">
    <property type="entry name" value="PRK06131.1"/>
    <property type="match status" value="1"/>
</dbReference>
<accession>A0A8J3VVM1</accession>
<keyword evidence="4" id="KW-0408">Iron</keyword>
<name>A0A8J3VVM1_9ACTN</name>
<dbReference type="InterPro" id="IPR052352">
    <property type="entry name" value="Sugar_Degrad_Dehydratases"/>
</dbReference>
<dbReference type="InterPro" id="IPR000581">
    <property type="entry name" value="ILV_EDD_N"/>
</dbReference>
<evidence type="ECO:0000256" key="2">
    <source>
        <dbReference type="ARBA" id="ARBA00022714"/>
    </source>
</evidence>
<dbReference type="GO" id="GO:0009082">
    <property type="term" value="P:branched-chain amino acid biosynthetic process"/>
    <property type="evidence" value="ECO:0007669"/>
    <property type="project" value="UniProtKB-KW"/>
</dbReference>
<comment type="similarity">
    <text evidence="1">Belongs to the IlvD/Edd family.</text>
</comment>
<dbReference type="PANTHER" id="PTHR43183">
    <property type="entry name" value="HYPOTHETICAL DIHYDROXYACID DEHYDRATASE (EUROFUNG)-RELATED"/>
    <property type="match status" value="1"/>
</dbReference>
<dbReference type="InterPro" id="IPR037237">
    <property type="entry name" value="IlvD/EDD_N"/>
</dbReference>
<keyword evidence="6" id="KW-0456">Lyase</keyword>
<dbReference type="GO" id="GO:0046872">
    <property type="term" value="F:metal ion binding"/>
    <property type="evidence" value="ECO:0007669"/>
    <property type="project" value="UniProtKB-KW"/>
</dbReference>
<keyword evidence="5" id="KW-0411">Iron-sulfur</keyword>
<evidence type="ECO:0000256" key="5">
    <source>
        <dbReference type="ARBA" id="ARBA00023014"/>
    </source>
</evidence>
<evidence type="ECO:0000256" key="4">
    <source>
        <dbReference type="ARBA" id="ARBA00023004"/>
    </source>
</evidence>
<organism evidence="10 11">
    <name type="scientific">Rugosimonospora africana</name>
    <dbReference type="NCBI Taxonomy" id="556532"/>
    <lineage>
        <taxon>Bacteria</taxon>
        <taxon>Bacillati</taxon>
        <taxon>Actinomycetota</taxon>
        <taxon>Actinomycetes</taxon>
        <taxon>Micromonosporales</taxon>
        <taxon>Micromonosporaceae</taxon>
        <taxon>Rugosimonospora</taxon>
    </lineage>
</organism>
<dbReference type="InterPro" id="IPR042096">
    <property type="entry name" value="Dihydro-acid_dehy_C"/>
</dbReference>
<dbReference type="InterPro" id="IPR056740">
    <property type="entry name" value="ILV_EDD_C"/>
</dbReference>
<proteinExistence type="inferred from homology"/>
<keyword evidence="2" id="KW-0001">2Fe-2S</keyword>
<evidence type="ECO:0000313" key="10">
    <source>
        <dbReference type="EMBL" id="GIH20440.1"/>
    </source>
</evidence>
<keyword evidence="3" id="KW-0479">Metal-binding</keyword>
<dbReference type="Proteomes" id="UP000642748">
    <property type="component" value="Unassembled WGS sequence"/>
</dbReference>
<keyword evidence="11" id="KW-1185">Reference proteome</keyword>
<dbReference type="GO" id="GO:0051537">
    <property type="term" value="F:2 iron, 2 sulfur cluster binding"/>
    <property type="evidence" value="ECO:0007669"/>
    <property type="project" value="UniProtKB-KW"/>
</dbReference>
<dbReference type="AlphaFoldDB" id="A0A8J3VVM1"/>